<feature type="region of interest" description="Disordered" evidence="1">
    <location>
        <begin position="339"/>
        <end position="407"/>
    </location>
</feature>
<organism evidence="3 4">
    <name type="scientific">Ascosphaera apis ARSEF 7405</name>
    <dbReference type="NCBI Taxonomy" id="392613"/>
    <lineage>
        <taxon>Eukaryota</taxon>
        <taxon>Fungi</taxon>
        <taxon>Dikarya</taxon>
        <taxon>Ascomycota</taxon>
        <taxon>Pezizomycotina</taxon>
        <taxon>Eurotiomycetes</taxon>
        <taxon>Eurotiomycetidae</taxon>
        <taxon>Onygenales</taxon>
        <taxon>Ascosphaeraceae</taxon>
        <taxon>Ascosphaera</taxon>
    </lineage>
</organism>
<evidence type="ECO:0000313" key="3">
    <source>
        <dbReference type="EMBL" id="KZZ95205.1"/>
    </source>
</evidence>
<keyword evidence="4" id="KW-1185">Reference proteome</keyword>
<feature type="region of interest" description="Disordered" evidence="1">
    <location>
        <begin position="167"/>
        <end position="202"/>
    </location>
</feature>
<feature type="region of interest" description="Disordered" evidence="1">
    <location>
        <begin position="550"/>
        <end position="585"/>
    </location>
</feature>
<feature type="compositionally biased region" description="Basic and acidic residues" evidence="1">
    <location>
        <begin position="937"/>
        <end position="950"/>
    </location>
</feature>
<feature type="domain" description="PH" evidence="2">
    <location>
        <begin position="193"/>
        <end position="322"/>
    </location>
</feature>
<dbReference type="InterPro" id="IPR001849">
    <property type="entry name" value="PH_domain"/>
</dbReference>
<reference evidence="3 4" key="1">
    <citation type="journal article" date="2016" name="Genome Biol. Evol.">
        <title>Divergent and convergent evolution of fungal pathogenicity.</title>
        <authorList>
            <person name="Shang Y."/>
            <person name="Xiao G."/>
            <person name="Zheng P."/>
            <person name="Cen K."/>
            <person name="Zhan S."/>
            <person name="Wang C."/>
        </authorList>
    </citation>
    <scope>NUCLEOTIDE SEQUENCE [LARGE SCALE GENOMIC DNA]</scope>
    <source>
        <strain evidence="3 4">ARSEF 7405</strain>
    </source>
</reference>
<dbReference type="EMBL" id="AZGZ01000005">
    <property type="protein sequence ID" value="KZZ95205.1"/>
    <property type="molecule type" value="Genomic_DNA"/>
</dbReference>
<dbReference type="PROSITE" id="PS50003">
    <property type="entry name" value="PH_DOMAIN"/>
    <property type="match status" value="1"/>
</dbReference>
<feature type="region of interest" description="Disordered" evidence="1">
    <location>
        <begin position="823"/>
        <end position="959"/>
    </location>
</feature>
<feature type="compositionally biased region" description="Low complexity" evidence="1">
    <location>
        <begin position="425"/>
        <end position="440"/>
    </location>
</feature>
<feature type="compositionally biased region" description="Low complexity" evidence="1">
    <location>
        <begin position="560"/>
        <end position="573"/>
    </location>
</feature>
<feature type="compositionally biased region" description="Basic and acidic residues" evidence="1">
    <location>
        <begin position="915"/>
        <end position="929"/>
    </location>
</feature>
<feature type="compositionally biased region" description="Pro residues" evidence="1">
    <location>
        <begin position="856"/>
        <end position="872"/>
    </location>
</feature>
<dbReference type="AlphaFoldDB" id="A0A168BEP7"/>
<proteinExistence type="predicted"/>
<evidence type="ECO:0000313" key="4">
    <source>
        <dbReference type="Proteomes" id="UP000242877"/>
    </source>
</evidence>
<comment type="caution">
    <text evidence="3">The sequence shown here is derived from an EMBL/GenBank/DDBJ whole genome shotgun (WGS) entry which is preliminary data.</text>
</comment>
<sequence>MSAVDSAAAVTGSSRKGFWSSNNTANTAPVPAVVATDINGGRLQATKASLKKLNFFRRSKGGRQLTGDQGPGSSLVQENRHISISHPMPVYNNILGNFQHNDATDELQGEFAATRLNDEALPPPDLLQSKTMPLVWEPLPLFKVYSRSIKYTTLPAPCLSAETILRHNTQRSQTESTGDSAYTTRESHDEEPTTSKKGKRKSLRSIDMLNKAGWTRKIYLLDTEGHMLQYGIEGPFDRLPEKILKLGPNTAAFASDAIPGKHWVIQISNSMDDKVGASDPKKHFFTLLGHDHKREEQKSILMVLNSPEEMESWLASVRKEIEKYGGKEYISEDLFHQKRTSTVPSREGVEGLLGRRTTSINDDNLLPPSRHPSLKRDTKNLAGPHGYYRRSLPPRESIDSPSLATCETDGDRLHETYRLSYASAATHSASSPSTSPCPSSGVISDDQDRNGCQLSEFQIAYNRLSNYTLSEEDPMQEQVRMQSHNPPPPVKSVVPRVPAPNFSVPVYSKRYSAQTPRNSTMLRSVSNESHALGRAVVPHQGQGQQKLAHLNELPSRPMRQRAASTSATESRAQGNPSLHSDGLKDQTILKRYSSGLDNGFGFTNTTSGRKYLECREQKVFAPELNSSQGYKLYNKPHPHIPETLDEDPSAYPGATDQERWPIASNDYLDIPSATRSNRSSWGSNASGHRRVDAMIHSGADPNDKLVSESISSDMFKRASWGAPESPRIDAFEYNPRSPSPHTMRRKRSSWGHASGHASTNDSSPASPISRRSSSRFSNRFSPSNMSTPASNTYSINSSQGYRMNDEFSSVGLATSSIVRSKSTPLIDLGPPPAPPPDCPLPKVPVAKAAQHISTLPPAPPPSCPLPEAPPTAPYGVEPNRPRLRGSSSRSTLNHDSRRRSGRSTHSQSGRSFAELARERRITALQEEHTFPLVVPPGRDDETSQSDDVKAKKASMVNAF</sequence>
<feature type="region of interest" description="Disordered" evidence="1">
    <location>
        <begin position="726"/>
        <end position="792"/>
    </location>
</feature>
<feature type="compositionally biased region" description="Basic and acidic residues" evidence="1">
    <location>
        <begin position="185"/>
        <end position="194"/>
    </location>
</feature>
<name>A0A168BEP7_9EURO</name>
<evidence type="ECO:0000259" key="2">
    <source>
        <dbReference type="PROSITE" id="PS50003"/>
    </source>
</evidence>
<evidence type="ECO:0000256" key="1">
    <source>
        <dbReference type="SAM" id="MobiDB-lite"/>
    </source>
</evidence>
<feature type="region of interest" description="Disordered" evidence="1">
    <location>
        <begin position="425"/>
        <end position="449"/>
    </location>
</feature>
<feature type="compositionally biased region" description="Polar residues" evidence="1">
    <location>
        <begin position="167"/>
        <end position="184"/>
    </location>
</feature>
<gene>
    <name evidence="3" type="ORF">AAP_01693</name>
</gene>
<protein>
    <submittedName>
        <fullName evidence="3">Pleckstrin-domain containing protein</fullName>
    </submittedName>
</protein>
<feature type="compositionally biased region" description="Low complexity" evidence="1">
    <location>
        <begin position="762"/>
        <end position="786"/>
    </location>
</feature>
<accession>A0A168BEP7</accession>
<dbReference type="VEuPathDB" id="FungiDB:AAP_01693"/>
<dbReference type="Proteomes" id="UP000242877">
    <property type="component" value="Unassembled WGS sequence"/>
</dbReference>
<feature type="compositionally biased region" description="Pro residues" evidence="1">
    <location>
        <begin position="829"/>
        <end position="842"/>
    </location>
</feature>
<dbReference type="OrthoDB" id="1749473at2759"/>